<sequence>MHCPCSCRIATADQNTVITSSLSAGVVQGDLAFFVLLLVTSLPSVEENAKEYITDAVRNVSQAPLLCESILRNAYALEVQTHAHARLMDELAKQRAAGQKIHVDNALK</sequence>
<accession>A0A8S4QMA4</accession>
<dbReference type="Proteomes" id="UP000838756">
    <property type="component" value="Unassembled WGS sequence"/>
</dbReference>
<evidence type="ECO:0000313" key="1">
    <source>
        <dbReference type="EMBL" id="CAH2211433.1"/>
    </source>
</evidence>
<evidence type="ECO:0000313" key="2">
    <source>
        <dbReference type="Proteomes" id="UP000838756"/>
    </source>
</evidence>
<protein>
    <submittedName>
        <fullName evidence="1">Jg8739 protein</fullName>
    </submittedName>
</protein>
<gene>
    <name evidence="1" type="primary">jg8739</name>
    <name evidence="1" type="ORF">PAEG_LOCUS3250</name>
</gene>
<comment type="caution">
    <text evidence="1">The sequence shown here is derived from an EMBL/GenBank/DDBJ whole genome shotgun (WGS) entry which is preliminary data.</text>
</comment>
<proteinExistence type="predicted"/>
<dbReference type="EMBL" id="CAKXAJ010010252">
    <property type="protein sequence ID" value="CAH2211433.1"/>
    <property type="molecule type" value="Genomic_DNA"/>
</dbReference>
<reference evidence="1" key="1">
    <citation type="submission" date="2022-03" db="EMBL/GenBank/DDBJ databases">
        <authorList>
            <person name="Lindestad O."/>
        </authorList>
    </citation>
    <scope>NUCLEOTIDE SEQUENCE</scope>
</reference>
<keyword evidence="2" id="KW-1185">Reference proteome</keyword>
<organism evidence="1 2">
    <name type="scientific">Pararge aegeria aegeria</name>
    <dbReference type="NCBI Taxonomy" id="348720"/>
    <lineage>
        <taxon>Eukaryota</taxon>
        <taxon>Metazoa</taxon>
        <taxon>Ecdysozoa</taxon>
        <taxon>Arthropoda</taxon>
        <taxon>Hexapoda</taxon>
        <taxon>Insecta</taxon>
        <taxon>Pterygota</taxon>
        <taxon>Neoptera</taxon>
        <taxon>Endopterygota</taxon>
        <taxon>Lepidoptera</taxon>
        <taxon>Glossata</taxon>
        <taxon>Ditrysia</taxon>
        <taxon>Papilionoidea</taxon>
        <taxon>Nymphalidae</taxon>
        <taxon>Satyrinae</taxon>
        <taxon>Satyrini</taxon>
        <taxon>Parargina</taxon>
        <taxon>Pararge</taxon>
    </lineage>
</organism>
<feature type="non-terminal residue" evidence="1">
    <location>
        <position position="1"/>
    </location>
</feature>
<dbReference type="OrthoDB" id="75419at2759"/>
<name>A0A8S4QMA4_9NEOP</name>
<dbReference type="AlphaFoldDB" id="A0A8S4QMA4"/>